<dbReference type="EMBL" id="LR796433">
    <property type="protein sequence ID" value="CAB4144155.1"/>
    <property type="molecule type" value="Genomic_DNA"/>
</dbReference>
<sequence>MKTVMQELILKLPNEFIADNPSIILELLEKEKEQIKKAFEFGVADAYNFIEDEAEEYYNQTYNQNK</sequence>
<protein>
    <submittedName>
        <fullName evidence="1">Uncharacterized protein</fullName>
    </submittedName>
</protein>
<reference evidence="1" key="1">
    <citation type="submission" date="2020-04" db="EMBL/GenBank/DDBJ databases">
        <authorList>
            <person name="Chiriac C."/>
            <person name="Salcher M."/>
            <person name="Ghai R."/>
            <person name="Kavagutti S V."/>
        </authorList>
    </citation>
    <scope>NUCLEOTIDE SEQUENCE</scope>
</reference>
<accession>A0A6J5MAS1</accession>
<name>A0A6J5MAS1_9CAUD</name>
<organism evidence="1">
    <name type="scientific">uncultured Caudovirales phage</name>
    <dbReference type="NCBI Taxonomy" id="2100421"/>
    <lineage>
        <taxon>Viruses</taxon>
        <taxon>Duplodnaviria</taxon>
        <taxon>Heunggongvirae</taxon>
        <taxon>Uroviricota</taxon>
        <taxon>Caudoviricetes</taxon>
        <taxon>Peduoviridae</taxon>
        <taxon>Maltschvirus</taxon>
        <taxon>Maltschvirus maltsch</taxon>
    </lineage>
</organism>
<gene>
    <name evidence="1" type="ORF">UFOVP463_22</name>
</gene>
<evidence type="ECO:0000313" key="1">
    <source>
        <dbReference type="EMBL" id="CAB4144155.1"/>
    </source>
</evidence>
<proteinExistence type="predicted"/>